<proteinExistence type="inferred from homology"/>
<dbReference type="Proteomes" id="UP001385892">
    <property type="component" value="Unassembled WGS sequence"/>
</dbReference>
<reference evidence="4 5" key="1">
    <citation type="submission" date="2024-03" db="EMBL/GenBank/DDBJ databases">
        <title>Novel species of the genus Variovorax.</title>
        <authorList>
            <person name="Liu Q."/>
            <person name="Xin Y.-H."/>
        </authorList>
    </citation>
    <scope>NUCLEOTIDE SEQUENCE [LARGE SCALE GENOMIC DNA]</scope>
    <source>
        <strain evidence="4 5">KACC 18900</strain>
    </source>
</reference>
<dbReference type="Gene3D" id="3.40.1620.10">
    <property type="entry name" value="YefM-like domain"/>
    <property type="match status" value="1"/>
</dbReference>
<accession>A0ABU8WJX2</accession>
<protein>
    <recommendedName>
        <fullName evidence="2">Antitoxin</fullName>
    </recommendedName>
</protein>
<evidence type="ECO:0000256" key="3">
    <source>
        <dbReference type="SAM" id="MobiDB-lite"/>
    </source>
</evidence>
<organism evidence="4 5">
    <name type="scientific">Variovorax rhizosphaerae</name>
    <dbReference type="NCBI Taxonomy" id="1836200"/>
    <lineage>
        <taxon>Bacteria</taxon>
        <taxon>Pseudomonadati</taxon>
        <taxon>Pseudomonadota</taxon>
        <taxon>Betaproteobacteria</taxon>
        <taxon>Burkholderiales</taxon>
        <taxon>Comamonadaceae</taxon>
        <taxon>Variovorax</taxon>
    </lineage>
</organism>
<keyword evidence="5" id="KW-1185">Reference proteome</keyword>
<sequence length="96" mass="10754">MQHIPFAQARANLAKTLRSVETGNEPALISRRGAPAAVLMSVAQLRRLSRSAQGFADKLDDWRQQHLESTGTQSAEERRHPFAGVRDTTPGRDFKW</sequence>
<dbReference type="InterPro" id="IPR036165">
    <property type="entry name" value="YefM-like_sf"/>
</dbReference>
<feature type="region of interest" description="Disordered" evidence="3">
    <location>
        <begin position="65"/>
        <end position="96"/>
    </location>
</feature>
<dbReference type="RefSeq" id="WP_340342963.1">
    <property type="nucleotide sequence ID" value="NZ_JBBKZT010000006.1"/>
</dbReference>
<comment type="caution">
    <text evidence="4">The sequence shown here is derived from an EMBL/GenBank/DDBJ whole genome shotgun (WGS) entry which is preliminary data.</text>
</comment>
<evidence type="ECO:0000313" key="4">
    <source>
        <dbReference type="EMBL" id="MEJ8847825.1"/>
    </source>
</evidence>
<dbReference type="EMBL" id="JBBKZT010000006">
    <property type="protein sequence ID" value="MEJ8847825.1"/>
    <property type="molecule type" value="Genomic_DNA"/>
</dbReference>
<dbReference type="SUPFAM" id="SSF143120">
    <property type="entry name" value="YefM-like"/>
    <property type="match status" value="1"/>
</dbReference>
<gene>
    <name evidence="4" type="ORF">WKW82_14285</name>
</gene>
<dbReference type="Pfam" id="PF02604">
    <property type="entry name" value="PhdYeFM_antitox"/>
    <property type="match status" value="1"/>
</dbReference>
<dbReference type="NCBIfam" id="TIGR01552">
    <property type="entry name" value="phd_fam"/>
    <property type="match status" value="1"/>
</dbReference>
<dbReference type="InterPro" id="IPR006442">
    <property type="entry name" value="Antitoxin_Phd/YefM"/>
</dbReference>
<comment type="similarity">
    <text evidence="1 2">Belongs to the phD/YefM antitoxin family.</text>
</comment>
<name>A0ABU8WJX2_9BURK</name>
<evidence type="ECO:0000256" key="2">
    <source>
        <dbReference type="RuleBase" id="RU362080"/>
    </source>
</evidence>
<comment type="function">
    <text evidence="2">Antitoxin component of a type II toxin-antitoxin (TA) system.</text>
</comment>
<evidence type="ECO:0000256" key="1">
    <source>
        <dbReference type="ARBA" id="ARBA00009981"/>
    </source>
</evidence>
<evidence type="ECO:0000313" key="5">
    <source>
        <dbReference type="Proteomes" id="UP001385892"/>
    </source>
</evidence>